<keyword evidence="2 4" id="KW-0863">Zinc-finger</keyword>
<dbReference type="InterPro" id="IPR050143">
    <property type="entry name" value="TRIM/RBCC"/>
</dbReference>
<dbReference type="SUPFAM" id="SSF57850">
    <property type="entry name" value="RING/U-box"/>
    <property type="match status" value="1"/>
</dbReference>
<dbReference type="PANTHER" id="PTHR24103">
    <property type="entry name" value="E3 UBIQUITIN-PROTEIN LIGASE TRIM"/>
    <property type="match status" value="1"/>
</dbReference>
<evidence type="ECO:0000256" key="3">
    <source>
        <dbReference type="ARBA" id="ARBA00022833"/>
    </source>
</evidence>
<dbReference type="InterPro" id="IPR017907">
    <property type="entry name" value="Znf_RING_CS"/>
</dbReference>
<dbReference type="InterPro" id="IPR001841">
    <property type="entry name" value="Znf_RING"/>
</dbReference>
<name>A0A4W4FN61_ELEEL</name>
<dbReference type="InterPro" id="IPR001870">
    <property type="entry name" value="B30.2/SPRY"/>
</dbReference>
<keyword evidence="1" id="KW-0479">Metal-binding</keyword>
<dbReference type="Proteomes" id="UP000314983">
    <property type="component" value="Chromosome 10"/>
</dbReference>
<reference evidence="8" key="2">
    <citation type="journal article" date="2017" name="Sci. Adv.">
        <title>A tail of two voltages: Proteomic comparison of the three electric organs of the electric eel.</title>
        <authorList>
            <person name="Traeger L.L."/>
            <person name="Sabat G."/>
            <person name="Barrett-Wilt G.A."/>
            <person name="Wells G.B."/>
            <person name="Sussman M.R."/>
        </authorList>
    </citation>
    <scope>NUCLEOTIDE SEQUENCE [LARGE SCALE GENOMIC DNA]</scope>
</reference>
<evidence type="ECO:0000313" key="8">
    <source>
        <dbReference type="Proteomes" id="UP000314983"/>
    </source>
</evidence>
<dbReference type="AlphaFoldDB" id="A0A4W4FN61"/>
<dbReference type="Gene3D" id="2.60.120.920">
    <property type="match status" value="1"/>
</dbReference>
<dbReference type="InterPro" id="IPR003877">
    <property type="entry name" value="SPRY_dom"/>
</dbReference>
<sequence length="333" mass="37450">MASQLSLQIKCTTCLCDNEDPVTLHCEHAFCHQCIMGHLGASLGPSSCPECHMLYDATDLRPNCLLKTVTGVLPEHLTTQNEPQASASPTDGPGALTDTLVCAEHDEKLKLCFETDQKLVCVVCWDGQKHHGHHVKPANENAHLQNRQIADMVQKQVSEISKTEVRQFFSSSYFISGCPSVPENLNIKDPIDSYLKVSTGDPFIQQTDRRSTYYKDYSPGVDSVETFRKGQHYWEVEVGKKLDWSVGVKEPKATAPKDVHLHLKYSKGYTLSKDGQEVSLSVHRKPSKIGLYLDCEREEVLFYDADRMSLIYLESYRSNLTCSISLFPGLYRN</sequence>
<feature type="domain" description="B30.2/SPRY" evidence="6">
    <location>
        <begin position="153"/>
        <end position="333"/>
    </location>
</feature>
<reference evidence="8" key="1">
    <citation type="journal article" date="2014" name="Science">
        <title>Nonhuman genetics. Genomic basis for the convergent evolution of electric organs.</title>
        <authorList>
            <person name="Gallant J.R."/>
            <person name="Traeger L.L."/>
            <person name="Volkening J.D."/>
            <person name="Moffett H."/>
            <person name="Chen P.H."/>
            <person name="Novina C.D."/>
            <person name="Phillips G.N.Jr."/>
            <person name="Anand R."/>
            <person name="Wells G.B."/>
            <person name="Pinch M."/>
            <person name="Guth R."/>
            <person name="Unguez G.A."/>
            <person name="Albert J.S."/>
            <person name="Zakon H.H."/>
            <person name="Samanta M.P."/>
            <person name="Sussman M.R."/>
        </authorList>
    </citation>
    <scope>NUCLEOTIDE SEQUENCE [LARGE SCALE GENOMIC DNA]</scope>
</reference>
<dbReference type="SUPFAM" id="SSF57845">
    <property type="entry name" value="B-box zinc-binding domain"/>
    <property type="match status" value="1"/>
</dbReference>
<dbReference type="PROSITE" id="PS00518">
    <property type="entry name" value="ZF_RING_1"/>
    <property type="match status" value="1"/>
</dbReference>
<dbReference type="PROSITE" id="PS50188">
    <property type="entry name" value="B302_SPRY"/>
    <property type="match status" value="1"/>
</dbReference>
<reference evidence="7" key="5">
    <citation type="submission" date="2025-09" db="UniProtKB">
        <authorList>
            <consortium name="Ensembl"/>
        </authorList>
    </citation>
    <scope>IDENTIFICATION</scope>
</reference>
<dbReference type="Pfam" id="PF00622">
    <property type="entry name" value="SPRY"/>
    <property type="match status" value="1"/>
</dbReference>
<dbReference type="SMART" id="SM00184">
    <property type="entry name" value="RING"/>
    <property type="match status" value="1"/>
</dbReference>
<protein>
    <submittedName>
        <fullName evidence="7">Uncharacterized protein</fullName>
    </submittedName>
</protein>
<dbReference type="PRINTS" id="PR01407">
    <property type="entry name" value="BUTYPHLNCDUF"/>
</dbReference>
<dbReference type="OMA" id="VERYNAF"/>
<keyword evidence="8" id="KW-1185">Reference proteome</keyword>
<evidence type="ECO:0000259" key="6">
    <source>
        <dbReference type="PROSITE" id="PS50188"/>
    </source>
</evidence>
<dbReference type="Ensembl" id="ENSEEET00000025730.2">
    <property type="protein sequence ID" value="ENSEEEP00000025436.2"/>
    <property type="gene ID" value="ENSEEEG00000012346.2"/>
</dbReference>
<evidence type="ECO:0000256" key="1">
    <source>
        <dbReference type="ARBA" id="ARBA00022723"/>
    </source>
</evidence>
<dbReference type="SUPFAM" id="SSF49899">
    <property type="entry name" value="Concanavalin A-like lectins/glucanases"/>
    <property type="match status" value="1"/>
</dbReference>
<reference evidence="7" key="3">
    <citation type="submission" date="2020-05" db="EMBL/GenBank/DDBJ databases">
        <title>Electrophorus electricus (electric eel) genome, fEleEle1, primary haplotype.</title>
        <authorList>
            <person name="Myers G."/>
            <person name="Meyer A."/>
            <person name="Fedrigo O."/>
            <person name="Formenti G."/>
            <person name="Rhie A."/>
            <person name="Tracey A."/>
            <person name="Sims Y."/>
            <person name="Jarvis E.D."/>
        </authorList>
    </citation>
    <scope>NUCLEOTIDE SEQUENCE [LARGE SCALE GENOMIC DNA]</scope>
</reference>
<dbReference type="InterPro" id="IPR003879">
    <property type="entry name" value="Butyrophylin_SPRY"/>
</dbReference>
<feature type="domain" description="RING-type" evidence="5">
    <location>
        <begin position="11"/>
        <end position="52"/>
    </location>
</feature>
<dbReference type="Gene3D" id="3.30.160.60">
    <property type="entry name" value="Classic Zinc Finger"/>
    <property type="match status" value="1"/>
</dbReference>
<dbReference type="PROSITE" id="PS50089">
    <property type="entry name" value="ZF_RING_2"/>
    <property type="match status" value="1"/>
</dbReference>
<evidence type="ECO:0000256" key="2">
    <source>
        <dbReference type="ARBA" id="ARBA00022771"/>
    </source>
</evidence>
<evidence type="ECO:0000259" key="5">
    <source>
        <dbReference type="PROSITE" id="PS50089"/>
    </source>
</evidence>
<dbReference type="GO" id="GO:0008270">
    <property type="term" value="F:zinc ion binding"/>
    <property type="evidence" value="ECO:0007669"/>
    <property type="project" value="UniProtKB-KW"/>
</dbReference>
<organism evidence="7 8">
    <name type="scientific">Electrophorus electricus</name>
    <name type="common">Electric eel</name>
    <name type="synonym">Gymnotus electricus</name>
    <dbReference type="NCBI Taxonomy" id="8005"/>
    <lineage>
        <taxon>Eukaryota</taxon>
        <taxon>Metazoa</taxon>
        <taxon>Chordata</taxon>
        <taxon>Craniata</taxon>
        <taxon>Vertebrata</taxon>
        <taxon>Euteleostomi</taxon>
        <taxon>Actinopterygii</taxon>
        <taxon>Neopterygii</taxon>
        <taxon>Teleostei</taxon>
        <taxon>Ostariophysi</taxon>
        <taxon>Gymnotiformes</taxon>
        <taxon>Gymnotoidei</taxon>
        <taxon>Gymnotidae</taxon>
        <taxon>Electrophorus</taxon>
    </lineage>
</organism>
<evidence type="ECO:0000256" key="4">
    <source>
        <dbReference type="PROSITE-ProRule" id="PRU00175"/>
    </source>
</evidence>
<dbReference type="InterPro" id="IPR013320">
    <property type="entry name" value="ConA-like_dom_sf"/>
</dbReference>
<dbReference type="InterPro" id="IPR013083">
    <property type="entry name" value="Znf_RING/FYVE/PHD"/>
</dbReference>
<dbReference type="Gene3D" id="3.30.40.10">
    <property type="entry name" value="Zinc/RING finger domain, C3HC4 (zinc finger)"/>
    <property type="match status" value="1"/>
</dbReference>
<evidence type="ECO:0000313" key="7">
    <source>
        <dbReference type="Ensembl" id="ENSEEEP00000025436.2"/>
    </source>
</evidence>
<reference evidence="7" key="4">
    <citation type="submission" date="2025-08" db="UniProtKB">
        <authorList>
            <consortium name="Ensembl"/>
        </authorList>
    </citation>
    <scope>IDENTIFICATION</scope>
</reference>
<keyword evidence="3" id="KW-0862">Zinc</keyword>
<accession>A0A4W4FN61</accession>
<proteinExistence type="predicted"/>
<dbReference type="GeneTree" id="ENSGT00940000164374"/>
<dbReference type="InterPro" id="IPR043136">
    <property type="entry name" value="B30.2/SPRY_sf"/>
</dbReference>